<dbReference type="Proteomes" id="UP000410492">
    <property type="component" value="Unassembled WGS sequence"/>
</dbReference>
<evidence type="ECO:0000256" key="4">
    <source>
        <dbReference type="ARBA" id="ARBA00023315"/>
    </source>
</evidence>
<keyword evidence="3" id="KW-0808">Transferase</keyword>
<dbReference type="OrthoDB" id="202234at2759"/>
<keyword evidence="5" id="KW-1133">Transmembrane helix</keyword>
<evidence type="ECO:0000256" key="1">
    <source>
        <dbReference type="ARBA" id="ARBA00004728"/>
    </source>
</evidence>
<keyword evidence="5" id="KW-0812">Transmembrane</keyword>
<proteinExistence type="predicted"/>
<evidence type="ECO:0000256" key="3">
    <source>
        <dbReference type="ARBA" id="ARBA00022679"/>
    </source>
</evidence>
<dbReference type="GO" id="GO:0005783">
    <property type="term" value="C:endoplasmic reticulum"/>
    <property type="evidence" value="ECO:0007669"/>
    <property type="project" value="TreeGrafter"/>
</dbReference>
<evidence type="ECO:0000313" key="7">
    <source>
        <dbReference type="Proteomes" id="UP000410492"/>
    </source>
</evidence>
<sequence length="113" mass="13263">MTASYTELIFVGCILLLPFLYESSQKFRYHLKFLLYYTITILNSIILIPVFCIRPKDVRNLLLASDFCKQISRVIGIKWILRGKEHLEKDQACIIISNHQSSIDILARRSWRS</sequence>
<keyword evidence="7" id="KW-1185">Reference proteome</keyword>
<organism evidence="6 7">
    <name type="scientific">Callosobruchus maculatus</name>
    <name type="common">Southern cowpea weevil</name>
    <name type="synonym">Pulse bruchid</name>
    <dbReference type="NCBI Taxonomy" id="64391"/>
    <lineage>
        <taxon>Eukaryota</taxon>
        <taxon>Metazoa</taxon>
        <taxon>Ecdysozoa</taxon>
        <taxon>Arthropoda</taxon>
        <taxon>Hexapoda</taxon>
        <taxon>Insecta</taxon>
        <taxon>Pterygota</taxon>
        <taxon>Neoptera</taxon>
        <taxon>Endopterygota</taxon>
        <taxon>Coleoptera</taxon>
        <taxon>Polyphaga</taxon>
        <taxon>Cucujiformia</taxon>
        <taxon>Chrysomeloidea</taxon>
        <taxon>Chrysomelidae</taxon>
        <taxon>Bruchinae</taxon>
        <taxon>Bruchini</taxon>
        <taxon>Callosobruchus</taxon>
    </lineage>
</organism>
<comment type="pathway">
    <text evidence="1">Phospholipid metabolism; CDP-diacylglycerol biosynthesis; CDP-diacylglycerol from sn-glycerol 3-phosphate: step 2/3.</text>
</comment>
<evidence type="ECO:0000256" key="2">
    <source>
        <dbReference type="ARBA" id="ARBA00013211"/>
    </source>
</evidence>
<dbReference type="PANTHER" id="PTHR10434:SF11">
    <property type="entry name" value="1-ACYL-SN-GLYCEROL-3-PHOSPHATE ACYLTRANSFERASE"/>
    <property type="match status" value="1"/>
</dbReference>
<feature type="transmembrane region" description="Helical" evidence="5">
    <location>
        <begin position="34"/>
        <end position="53"/>
    </location>
</feature>
<gene>
    <name evidence="6" type="ORF">CALMAC_LOCUS7276</name>
</gene>
<accession>A0A653CA35</accession>
<dbReference type="PANTHER" id="PTHR10434">
    <property type="entry name" value="1-ACYL-SN-GLYCEROL-3-PHOSPHATE ACYLTRANSFERASE"/>
    <property type="match status" value="1"/>
</dbReference>
<evidence type="ECO:0000256" key="5">
    <source>
        <dbReference type="SAM" id="Phobius"/>
    </source>
</evidence>
<dbReference type="SUPFAM" id="SSF69593">
    <property type="entry name" value="Glycerol-3-phosphate (1)-acyltransferase"/>
    <property type="match status" value="1"/>
</dbReference>
<name>A0A653CA35_CALMS</name>
<dbReference type="GO" id="GO:0006654">
    <property type="term" value="P:phosphatidic acid biosynthetic process"/>
    <property type="evidence" value="ECO:0007669"/>
    <property type="project" value="TreeGrafter"/>
</dbReference>
<keyword evidence="5" id="KW-0472">Membrane</keyword>
<dbReference type="GO" id="GO:0003841">
    <property type="term" value="F:1-acylglycerol-3-phosphate O-acyltransferase activity"/>
    <property type="evidence" value="ECO:0007669"/>
    <property type="project" value="UniProtKB-EC"/>
</dbReference>
<dbReference type="EC" id="2.3.1.51" evidence="2"/>
<reference evidence="6 7" key="1">
    <citation type="submission" date="2019-01" db="EMBL/GenBank/DDBJ databases">
        <authorList>
            <person name="Sayadi A."/>
        </authorList>
    </citation>
    <scope>NUCLEOTIDE SEQUENCE [LARGE SCALE GENOMIC DNA]</scope>
</reference>
<evidence type="ECO:0000313" key="6">
    <source>
        <dbReference type="EMBL" id="VEN44519.1"/>
    </source>
</evidence>
<dbReference type="EMBL" id="CAACVG010007262">
    <property type="protein sequence ID" value="VEN44519.1"/>
    <property type="molecule type" value="Genomic_DNA"/>
</dbReference>
<dbReference type="AlphaFoldDB" id="A0A653CA35"/>
<protein>
    <recommendedName>
        <fullName evidence="2">1-acylglycerol-3-phosphate O-acyltransferase</fullName>
        <ecNumber evidence="2">2.3.1.51</ecNumber>
    </recommendedName>
</protein>
<keyword evidence="4" id="KW-0012">Acyltransferase</keyword>